<reference evidence="2 3" key="1">
    <citation type="submission" date="2016-12" db="EMBL/GenBank/DDBJ databases">
        <authorList>
            <person name="Song W.-J."/>
            <person name="Kurnit D.M."/>
        </authorList>
    </citation>
    <scope>NUCLEOTIDE SEQUENCE [LARGE SCALE GENOMIC DNA]</scope>
    <source>
        <strain evidence="2 3">DSM 30827</strain>
    </source>
</reference>
<dbReference type="Pfam" id="PF03334">
    <property type="entry name" value="PhaG_MnhG_YufB"/>
    <property type="match status" value="1"/>
</dbReference>
<sequence length="115" mass="12433">MTIAEIIVAILVVIATICVIATMLLQLRAPDALTRVNLLGPLVVIAFPIMIVAKLIYSWSTTGFDLNDFIRAIIAVFGVWIIGSVASYIMGRSIYGVTVTDKRPAPPEYQVPGTV</sequence>
<evidence type="ECO:0000256" key="1">
    <source>
        <dbReference type="SAM" id="Phobius"/>
    </source>
</evidence>
<keyword evidence="1" id="KW-0812">Transmembrane</keyword>
<evidence type="ECO:0000313" key="2">
    <source>
        <dbReference type="EMBL" id="AQQ14145.1"/>
    </source>
</evidence>
<protein>
    <submittedName>
        <fullName evidence="2">Putative monovalent cation/H+ antiporter subunit G</fullName>
    </submittedName>
</protein>
<dbReference type="AlphaFoldDB" id="A0A1Q2HTH5"/>
<dbReference type="NCBIfam" id="NF009318">
    <property type="entry name" value="PRK12674.2-3"/>
    <property type="match status" value="1"/>
</dbReference>
<keyword evidence="1" id="KW-0472">Membrane</keyword>
<gene>
    <name evidence="2" type="ORF">CGLAU_00750</name>
</gene>
<dbReference type="GO" id="GO:0098662">
    <property type="term" value="P:inorganic cation transmembrane transport"/>
    <property type="evidence" value="ECO:0007669"/>
    <property type="project" value="InterPro"/>
</dbReference>
<feature type="transmembrane region" description="Helical" evidence="1">
    <location>
        <begin position="6"/>
        <end position="25"/>
    </location>
</feature>
<feature type="transmembrane region" description="Helical" evidence="1">
    <location>
        <begin position="69"/>
        <end position="89"/>
    </location>
</feature>
<feature type="transmembrane region" description="Helical" evidence="1">
    <location>
        <begin position="37"/>
        <end position="57"/>
    </location>
</feature>
<accession>A0A1Q2HTH5</accession>
<evidence type="ECO:0000313" key="3">
    <source>
        <dbReference type="Proteomes" id="UP000217209"/>
    </source>
</evidence>
<dbReference type="Proteomes" id="UP000217209">
    <property type="component" value="Chromosome"/>
</dbReference>
<dbReference type="EMBL" id="CP019688">
    <property type="protein sequence ID" value="AQQ14145.1"/>
    <property type="molecule type" value="Genomic_DNA"/>
</dbReference>
<keyword evidence="1" id="KW-1133">Transmembrane helix</keyword>
<name>A0A1Q2HTH5_9CORY</name>
<dbReference type="KEGG" id="cgv:CGLAU_00750"/>
<dbReference type="RefSeq" id="WP_095659038.1">
    <property type="nucleotide sequence ID" value="NZ_CP019688.1"/>
</dbReference>
<dbReference type="GO" id="GO:0015297">
    <property type="term" value="F:antiporter activity"/>
    <property type="evidence" value="ECO:0007669"/>
    <property type="project" value="InterPro"/>
</dbReference>
<dbReference type="InterPro" id="IPR005133">
    <property type="entry name" value="PhaG_MnhG_YufB"/>
</dbReference>
<organism evidence="2 3">
    <name type="scientific">Corynebacterium glaucum</name>
    <dbReference type="NCBI Taxonomy" id="187491"/>
    <lineage>
        <taxon>Bacteria</taxon>
        <taxon>Bacillati</taxon>
        <taxon>Actinomycetota</taxon>
        <taxon>Actinomycetes</taxon>
        <taxon>Mycobacteriales</taxon>
        <taxon>Corynebacteriaceae</taxon>
        <taxon>Corynebacterium</taxon>
    </lineage>
</organism>
<proteinExistence type="predicted"/>
<dbReference type="OrthoDB" id="4419197at2"/>
<keyword evidence="3" id="KW-1185">Reference proteome</keyword>